<dbReference type="Proteomes" id="UP000823561">
    <property type="component" value="Chromosome 8"/>
</dbReference>
<dbReference type="EMBL" id="JADWDJ010000008">
    <property type="protein sequence ID" value="KAG5277049.1"/>
    <property type="molecule type" value="Genomic_DNA"/>
</dbReference>
<keyword evidence="2" id="KW-0472">Membrane</keyword>
<gene>
    <name evidence="3" type="ORF">AALO_G00112940</name>
</gene>
<sequence>MRNEVRKQQETQWDSLKFVWEVFTIMGGTLVLWISFLSVMVWNVHGFPAKGLNGPQPQAQPGPEGINPVDSNDVANMAGWYWVGHDPVDWSWMESPISDHDDQQPGLPPPQALGAGAAAEPHPATSWGFDPEPVPLHPSVPDPDTILVPQYPPGPPPEPFYKPGKVIRLFSIHEHGNDESEFHDSGDLILPPPPHLPFPVSSEDRGPEVRSYVSPPLEEHDDQFFQMFLAGELPPGTITHFSSTYEHGHNAWTDVGFERIPVLSAQAPTPHSTVKEVDTPVKLPQHESETVSSPKQTW</sequence>
<keyword evidence="4" id="KW-1185">Reference proteome</keyword>
<evidence type="ECO:0000313" key="4">
    <source>
        <dbReference type="Proteomes" id="UP000823561"/>
    </source>
</evidence>
<name>A0AAV6GQH6_9TELE</name>
<reference evidence="3" key="1">
    <citation type="submission" date="2020-10" db="EMBL/GenBank/DDBJ databases">
        <title>Chromosome-scale genome assembly of the Allis shad, Alosa alosa.</title>
        <authorList>
            <person name="Margot Z."/>
            <person name="Christophe K."/>
            <person name="Cabau C."/>
            <person name="Louis A."/>
            <person name="Berthelot C."/>
            <person name="Parey E."/>
            <person name="Roest Crollius H."/>
            <person name="Montfort J."/>
            <person name="Robinson-Rechavi M."/>
            <person name="Bucao C."/>
            <person name="Bouchez O."/>
            <person name="Gislard M."/>
            <person name="Lluch J."/>
            <person name="Milhes M."/>
            <person name="Lampietro C."/>
            <person name="Lopez Roques C."/>
            <person name="Donnadieu C."/>
            <person name="Braasch I."/>
            <person name="Desvignes T."/>
            <person name="Postlethwait J."/>
            <person name="Bobe J."/>
            <person name="Guiguen Y."/>
        </authorList>
    </citation>
    <scope>NUCLEOTIDE SEQUENCE</scope>
    <source>
        <strain evidence="3">M-15738</strain>
        <tissue evidence="3">Blood</tissue>
    </source>
</reference>
<accession>A0AAV6GQH6</accession>
<organism evidence="3 4">
    <name type="scientific">Alosa alosa</name>
    <name type="common">allis shad</name>
    <dbReference type="NCBI Taxonomy" id="278164"/>
    <lineage>
        <taxon>Eukaryota</taxon>
        <taxon>Metazoa</taxon>
        <taxon>Chordata</taxon>
        <taxon>Craniata</taxon>
        <taxon>Vertebrata</taxon>
        <taxon>Euteleostomi</taxon>
        <taxon>Actinopterygii</taxon>
        <taxon>Neopterygii</taxon>
        <taxon>Teleostei</taxon>
        <taxon>Clupei</taxon>
        <taxon>Clupeiformes</taxon>
        <taxon>Clupeoidei</taxon>
        <taxon>Clupeidae</taxon>
        <taxon>Alosa</taxon>
    </lineage>
</organism>
<evidence type="ECO:0000256" key="2">
    <source>
        <dbReference type="SAM" id="Phobius"/>
    </source>
</evidence>
<feature type="compositionally biased region" description="Low complexity" evidence="1">
    <location>
        <begin position="112"/>
        <end position="124"/>
    </location>
</feature>
<keyword evidence="2" id="KW-0812">Transmembrane</keyword>
<feature type="compositionally biased region" description="Basic and acidic residues" evidence="1">
    <location>
        <begin position="273"/>
        <end position="289"/>
    </location>
</feature>
<evidence type="ECO:0000256" key="1">
    <source>
        <dbReference type="SAM" id="MobiDB-lite"/>
    </source>
</evidence>
<keyword evidence="2" id="KW-1133">Transmembrane helix</keyword>
<feature type="region of interest" description="Disordered" evidence="1">
    <location>
        <begin position="267"/>
        <end position="298"/>
    </location>
</feature>
<evidence type="ECO:0000313" key="3">
    <source>
        <dbReference type="EMBL" id="KAG5277049.1"/>
    </source>
</evidence>
<feature type="region of interest" description="Disordered" evidence="1">
    <location>
        <begin position="93"/>
        <end position="127"/>
    </location>
</feature>
<dbReference type="AlphaFoldDB" id="A0AAV6GQH6"/>
<proteinExistence type="predicted"/>
<comment type="caution">
    <text evidence="3">The sequence shown here is derived from an EMBL/GenBank/DDBJ whole genome shotgun (WGS) entry which is preliminary data.</text>
</comment>
<feature type="transmembrane region" description="Helical" evidence="2">
    <location>
        <begin position="20"/>
        <end position="42"/>
    </location>
</feature>
<protein>
    <submittedName>
        <fullName evidence="3">Uncharacterized protein</fullName>
    </submittedName>
</protein>